<accession>A0ABW8UXL5</accession>
<gene>
    <name evidence="2" type="ORF">ACERZ8_12970</name>
</gene>
<evidence type="ECO:0000313" key="2">
    <source>
        <dbReference type="EMBL" id="MFL4470749.1"/>
    </source>
</evidence>
<keyword evidence="3" id="KW-1185">Reference proteome</keyword>
<dbReference type="Proteomes" id="UP001627408">
    <property type="component" value="Unassembled WGS sequence"/>
</dbReference>
<proteinExistence type="predicted"/>
<comment type="caution">
    <text evidence="2">The sequence shown here is derived from an EMBL/GenBank/DDBJ whole genome shotgun (WGS) entry which is preliminary data.</text>
</comment>
<keyword evidence="1" id="KW-1133">Transmembrane helix</keyword>
<keyword evidence="1" id="KW-0472">Membrane</keyword>
<protein>
    <submittedName>
        <fullName evidence="2">Uncharacterized protein</fullName>
    </submittedName>
</protein>
<name>A0ABW8UXL5_9RHOB</name>
<keyword evidence="1" id="KW-0812">Transmembrane</keyword>
<evidence type="ECO:0000313" key="3">
    <source>
        <dbReference type="Proteomes" id="UP001627408"/>
    </source>
</evidence>
<dbReference type="EMBL" id="JBHDIY010000002">
    <property type="protein sequence ID" value="MFL4470749.1"/>
    <property type="molecule type" value="Genomic_DNA"/>
</dbReference>
<organism evidence="2 3">
    <name type="scientific">Tateyamaria armeniaca</name>
    <dbReference type="NCBI Taxonomy" id="2518930"/>
    <lineage>
        <taxon>Bacteria</taxon>
        <taxon>Pseudomonadati</taxon>
        <taxon>Pseudomonadota</taxon>
        <taxon>Alphaproteobacteria</taxon>
        <taxon>Rhodobacterales</taxon>
        <taxon>Roseobacteraceae</taxon>
        <taxon>Tateyamaria</taxon>
    </lineage>
</organism>
<dbReference type="RefSeq" id="WP_407592594.1">
    <property type="nucleotide sequence ID" value="NZ_JBHDIY010000002.1"/>
</dbReference>
<feature type="transmembrane region" description="Helical" evidence="1">
    <location>
        <begin position="57"/>
        <end position="80"/>
    </location>
</feature>
<sequence length="89" mass="9796">MMVICLGILALSLAFGVAWINTRIAGLFWVSANFLGYQWTVEATRMDPQMMAMAANLTLFVLIVYLSVMALSGIGAAHMVKRARARRMA</sequence>
<evidence type="ECO:0000256" key="1">
    <source>
        <dbReference type="SAM" id="Phobius"/>
    </source>
</evidence>
<reference evidence="2 3" key="1">
    <citation type="submission" date="2024-08" db="EMBL/GenBank/DDBJ databases">
        <title>Tateyamaria sp. nov., isolated from marine algae.</title>
        <authorList>
            <person name="Choi B.J."/>
            <person name="Kim J.M."/>
            <person name="Lee J.K."/>
            <person name="Choi D.G."/>
            <person name="Bayburt H."/>
            <person name="Baek J.H."/>
            <person name="Han D.M."/>
            <person name="Jeon C.O."/>
        </authorList>
    </citation>
    <scope>NUCLEOTIDE SEQUENCE [LARGE SCALE GENOMIC DNA]</scope>
    <source>
        <strain evidence="2 3">KMU-156</strain>
    </source>
</reference>